<name>A0A4Z1SUC0_GIAMU</name>
<dbReference type="OrthoDB" id="10251804at2759"/>
<dbReference type="InterPro" id="IPR014756">
    <property type="entry name" value="Ig_E-set"/>
</dbReference>
<organism evidence="6 7">
    <name type="scientific">Giardia muris</name>
    <dbReference type="NCBI Taxonomy" id="5742"/>
    <lineage>
        <taxon>Eukaryota</taxon>
        <taxon>Metamonada</taxon>
        <taxon>Diplomonadida</taxon>
        <taxon>Hexamitidae</taxon>
        <taxon>Giardiinae</taxon>
        <taxon>Giardia</taxon>
    </lineage>
</organism>
<feature type="domain" description="RING-type" evidence="5">
    <location>
        <begin position="349"/>
        <end position="386"/>
    </location>
</feature>
<evidence type="ECO:0000256" key="1">
    <source>
        <dbReference type="ARBA" id="ARBA00022723"/>
    </source>
</evidence>
<evidence type="ECO:0000313" key="6">
    <source>
        <dbReference type="EMBL" id="TNJ28565.1"/>
    </source>
</evidence>
<comment type="caution">
    <text evidence="6">The sequence shown here is derived from an EMBL/GenBank/DDBJ whole genome shotgun (WGS) entry which is preliminary data.</text>
</comment>
<dbReference type="SUPFAM" id="SSF57850">
    <property type="entry name" value="RING/U-box"/>
    <property type="match status" value="1"/>
</dbReference>
<dbReference type="VEuPathDB" id="GiardiaDB:GMRT_12729"/>
<keyword evidence="1" id="KW-0479">Metal-binding</keyword>
<dbReference type="PANTHER" id="PTHR12183:SF32">
    <property type="entry name" value="MITOCHONDRIAL E3 UBIQUITIN PROTEIN LIGASE 1"/>
    <property type="match status" value="1"/>
</dbReference>
<dbReference type="EMBL" id="VDLU01000002">
    <property type="protein sequence ID" value="TNJ28565.1"/>
    <property type="molecule type" value="Genomic_DNA"/>
</dbReference>
<dbReference type="InterPro" id="IPR001841">
    <property type="entry name" value="Znf_RING"/>
</dbReference>
<keyword evidence="3" id="KW-0862">Zinc</keyword>
<evidence type="ECO:0000259" key="5">
    <source>
        <dbReference type="PROSITE" id="PS50089"/>
    </source>
</evidence>
<dbReference type="InterPro" id="IPR013083">
    <property type="entry name" value="Znf_RING/FYVE/PHD"/>
</dbReference>
<dbReference type="PROSITE" id="PS50089">
    <property type="entry name" value="ZF_RING_2"/>
    <property type="match status" value="1"/>
</dbReference>
<dbReference type="Gene3D" id="2.60.40.640">
    <property type="match status" value="2"/>
</dbReference>
<dbReference type="Proteomes" id="UP000315496">
    <property type="component" value="Chromosome 2"/>
</dbReference>
<dbReference type="InterPro" id="IPR014752">
    <property type="entry name" value="Arrestin-like_C"/>
</dbReference>
<evidence type="ECO:0000313" key="7">
    <source>
        <dbReference type="Proteomes" id="UP000315496"/>
    </source>
</evidence>
<dbReference type="PANTHER" id="PTHR12183">
    <property type="entry name" value="MITOCHONDRIAL UBIQUITIN LIGASE ACTIVATOR OF NFKB 1"/>
    <property type="match status" value="1"/>
</dbReference>
<keyword evidence="2 4" id="KW-0863">Zinc-finger</keyword>
<dbReference type="GO" id="GO:0004842">
    <property type="term" value="F:ubiquitin-protein transferase activity"/>
    <property type="evidence" value="ECO:0007669"/>
    <property type="project" value="TreeGrafter"/>
</dbReference>
<evidence type="ECO:0000256" key="3">
    <source>
        <dbReference type="ARBA" id="ARBA00022833"/>
    </source>
</evidence>
<evidence type="ECO:0000256" key="4">
    <source>
        <dbReference type="PROSITE-ProRule" id="PRU00175"/>
    </source>
</evidence>
<reference evidence="6 7" key="1">
    <citation type="submission" date="2019-05" db="EMBL/GenBank/DDBJ databases">
        <title>The compact genome of Giardia muris reveals important steps in the evolution of intestinal protozoan parasites.</title>
        <authorList>
            <person name="Xu F."/>
            <person name="Jimenez-Gonzalez A."/>
            <person name="Einarsson E."/>
            <person name="Astvaldsson A."/>
            <person name="Peirasmaki D."/>
            <person name="Eckmann L."/>
            <person name="Andersson J.O."/>
            <person name="Svard S.G."/>
            <person name="Jerlstrom-Hultqvist J."/>
        </authorList>
    </citation>
    <scope>NUCLEOTIDE SEQUENCE [LARGE SCALE GENOMIC DNA]</scope>
    <source>
        <strain evidence="6 7">Roberts-Thomson</strain>
    </source>
</reference>
<gene>
    <name evidence="6" type="ORF">GMRT_12729</name>
</gene>
<dbReference type="GO" id="GO:0008270">
    <property type="term" value="F:zinc ion binding"/>
    <property type="evidence" value="ECO:0007669"/>
    <property type="project" value="UniProtKB-KW"/>
</dbReference>
<dbReference type="AlphaFoldDB" id="A0A4Z1SUC0"/>
<sequence length="397" mass="44656">MEVVLSTNRDTYYPGDLITGALQVRLTQPLTIQKAVVTFSQVEQTRVRVVGLFPQSSRHLHFLATDILARDGAVSLAPTSWKPGFTRFEFQFSIPRTASPTVNIDDENHCLASIEAQVEITGTPLQRWTKEIAILPTQLILAPFVDSLISRSIRAYLNPVHSCFDKSDAILAVWRVENLARAPVRDVTLELQQKVVLRSKGTTTKSTKKTVLSISLIREPITRGLSQHGTARLEIRDLELPYSLSSMSPIAHQKKSASILLRYISIDYILVLIIQTKAVRICHKVPVLIGPMHYETKSSVEGLPAYVRSRVQEDQARCELLERILVERDQEIELLQERTKEDGNARPVCCICLEKLASIVFVPCGHLCTCESCDKSLRNRECPLCRKAIEQAFPIFT</sequence>
<proteinExistence type="predicted"/>
<dbReference type="SUPFAM" id="SSF81296">
    <property type="entry name" value="E set domains"/>
    <property type="match status" value="1"/>
</dbReference>
<evidence type="ECO:0000256" key="2">
    <source>
        <dbReference type="ARBA" id="ARBA00022771"/>
    </source>
</evidence>
<dbReference type="InterPro" id="IPR051652">
    <property type="entry name" value="MDM2_MDM4_MUL1"/>
</dbReference>
<accession>A0A4Z1SUC0</accession>
<dbReference type="GO" id="GO:0016567">
    <property type="term" value="P:protein ubiquitination"/>
    <property type="evidence" value="ECO:0007669"/>
    <property type="project" value="TreeGrafter"/>
</dbReference>
<dbReference type="Gene3D" id="3.30.40.10">
    <property type="entry name" value="Zinc/RING finger domain, C3HC4 (zinc finger)"/>
    <property type="match status" value="1"/>
</dbReference>
<keyword evidence="7" id="KW-1185">Reference proteome</keyword>
<protein>
    <submittedName>
        <fullName evidence="6">RING finger domain-containing protein</fullName>
    </submittedName>
</protein>
<dbReference type="Pfam" id="PF13920">
    <property type="entry name" value="zf-C3HC4_3"/>
    <property type="match status" value="1"/>
</dbReference>